<dbReference type="InterPro" id="IPR032675">
    <property type="entry name" value="LRR_dom_sf"/>
</dbReference>
<dbReference type="EMBL" id="CAKKNE010000006">
    <property type="protein sequence ID" value="CAH0379667.1"/>
    <property type="molecule type" value="Genomic_DNA"/>
</dbReference>
<evidence type="ECO:0000256" key="2">
    <source>
        <dbReference type="ARBA" id="ARBA00022614"/>
    </source>
</evidence>
<keyword evidence="1" id="KW-0343">GTPase activation</keyword>
<evidence type="ECO:0000256" key="3">
    <source>
        <dbReference type="ARBA" id="ARBA00022737"/>
    </source>
</evidence>
<organism evidence="4 5">
    <name type="scientific">Pelagomonas calceolata</name>
    <dbReference type="NCBI Taxonomy" id="35677"/>
    <lineage>
        <taxon>Eukaryota</taxon>
        <taxon>Sar</taxon>
        <taxon>Stramenopiles</taxon>
        <taxon>Ochrophyta</taxon>
        <taxon>Pelagophyceae</taxon>
        <taxon>Pelagomonadales</taxon>
        <taxon>Pelagomonadaceae</taxon>
        <taxon>Pelagomonas</taxon>
    </lineage>
</organism>
<dbReference type="Gene3D" id="3.80.10.10">
    <property type="entry name" value="Ribonuclease Inhibitor"/>
    <property type="match status" value="1"/>
</dbReference>
<dbReference type="GO" id="GO:0005829">
    <property type="term" value="C:cytosol"/>
    <property type="evidence" value="ECO:0007669"/>
    <property type="project" value="TreeGrafter"/>
</dbReference>
<dbReference type="SUPFAM" id="SSF52047">
    <property type="entry name" value="RNI-like"/>
    <property type="match status" value="1"/>
</dbReference>
<dbReference type="PANTHER" id="PTHR24113">
    <property type="entry name" value="RAN GTPASE-ACTIVATING PROTEIN 1"/>
    <property type="match status" value="1"/>
</dbReference>
<dbReference type="GO" id="GO:0031267">
    <property type="term" value="F:small GTPase binding"/>
    <property type="evidence" value="ECO:0007669"/>
    <property type="project" value="TreeGrafter"/>
</dbReference>
<evidence type="ECO:0000256" key="1">
    <source>
        <dbReference type="ARBA" id="ARBA00022468"/>
    </source>
</evidence>
<gene>
    <name evidence="4" type="ORF">PECAL_6P12960</name>
</gene>
<keyword evidence="5" id="KW-1185">Reference proteome</keyword>
<dbReference type="PANTHER" id="PTHR24113:SF12">
    <property type="entry name" value="RAN GTPASE-ACTIVATING PROTEIN 1"/>
    <property type="match status" value="1"/>
</dbReference>
<dbReference type="SMART" id="SM00368">
    <property type="entry name" value="LRR_RI"/>
    <property type="match status" value="5"/>
</dbReference>
<dbReference type="GO" id="GO:0005096">
    <property type="term" value="F:GTPase activator activity"/>
    <property type="evidence" value="ECO:0007669"/>
    <property type="project" value="UniProtKB-KW"/>
</dbReference>
<protein>
    <submittedName>
        <fullName evidence="4">Uncharacterized protein</fullName>
    </submittedName>
</protein>
<dbReference type="GO" id="GO:0005634">
    <property type="term" value="C:nucleus"/>
    <property type="evidence" value="ECO:0007669"/>
    <property type="project" value="TreeGrafter"/>
</dbReference>
<evidence type="ECO:0000313" key="5">
    <source>
        <dbReference type="Proteomes" id="UP000789595"/>
    </source>
</evidence>
<accession>A0A8J2SYB0</accession>
<name>A0A8J2SYB0_9STRA</name>
<dbReference type="GO" id="GO:0048471">
    <property type="term" value="C:perinuclear region of cytoplasm"/>
    <property type="evidence" value="ECO:0007669"/>
    <property type="project" value="TreeGrafter"/>
</dbReference>
<dbReference type="AlphaFoldDB" id="A0A8J2SYB0"/>
<dbReference type="InterPro" id="IPR027038">
    <property type="entry name" value="RanGap"/>
</dbReference>
<evidence type="ECO:0000313" key="4">
    <source>
        <dbReference type="EMBL" id="CAH0379667.1"/>
    </source>
</evidence>
<dbReference type="InterPro" id="IPR001611">
    <property type="entry name" value="Leu-rich_rpt"/>
</dbReference>
<comment type="caution">
    <text evidence="4">The sequence shown here is derived from an EMBL/GenBank/DDBJ whole genome shotgun (WGS) entry which is preliminary data.</text>
</comment>
<dbReference type="OrthoDB" id="120976at2759"/>
<sequence length="497" mass="56093">MGFSNDDDPYGAMFAAADAEQREKAAASDKEWAARGVVKVAPEPEEEKEPSEPEIKVNWPSYIKEEVRELWKEAGILPEENALIGEDFGWELESEAPAHTEAGQKRREDEKGPVMEAMVDALKFFGAKSTKSREIRKELRGLNRDAGRQLGTLLKAIHLFEEDEAGFSHMRAARLRTNLITREGIPLILEGLHPVYRTRGVQVGMLKELDLAENSLGGVGVARLCDGLIRLRYIGLERLDLSGNHSHIEGARALARLISSEAGCTVNMLQTRRNNHFDAGIKCFGKVSFGRLEFLDIRENFFTARGAAELANGFRDNETLTALDFRGTVLALEGIWAMGNALKRRKKRFREIQLRLGDKFSRAPQKDKWQALAERDGWTEEEIKYAHDAPSNPRREGETLEAWHERRDAQMGLDHRVLGDDPGPRRREDLGEVGSKYKHAPYTYDVFFFGEPVKARSLFQKCFGHHIIGSLDITCCPTCYAIPMLWREYGTTACSVM</sequence>
<keyword evidence="3" id="KW-0677">Repeat</keyword>
<dbReference type="Proteomes" id="UP000789595">
    <property type="component" value="Unassembled WGS sequence"/>
</dbReference>
<proteinExistence type="predicted"/>
<dbReference type="Pfam" id="PF13516">
    <property type="entry name" value="LRR_6"/>
    <property type="match status" value="1"/>
</dbReference>
<keyword evidence="2" id="KW-0433">Leucine-rich repeat</keyword>
<reference evidence="4" key="1">
    <citation type="submission" date="2021-11" db="EMBL/GenBank/DDBJ databases">
        <authorList>
            <consortium name="Genoscope - CEA"/>
            <person name="William W."/>
        </authorList>
    </citation>
    <scope>NUCLEOTIDE SEQUENCE</scope>
</reference>
<dbReference type="GO" id="GO:0006913">
    <property type="term" value="P:nucleocytoplasmic transport"/>
    <property type="evidence" value="ECO:0007669"/>
    <property type="project" value="TreeGrafter"/>
</dbReference>